<accession>A0ABS2RDF8</accession>
<feature type="coiled-coil region" evidence="1">
    <location>
        <begin position="34"/>
        <end position="72"/>
    </location>
</feature>
<dbReference type="Proteomes" id="UP000823485">
    <property type="component" value="Unassembled WGS sequence"/>
</dbReference>
<name>A0ABS2RDF8_9BACI</name>
<evidence type="ECO:0000313" key="3">
    <source>
        <dbReference type="Proteomes" id="UP000823485"/>
    </source>
</evidence>
<comment type="caution">
    <text evidence="2">The sequence shown here is derived from an EMBL/GenBank/DDBJ whole genome shotgun (WGS) entry which is preliminary data.</text>
</comment>
<gene>
    <name evidence="2" type="ORF">JOC94_004254</name>
</gene>
<keyword evidence="3" id="KW-1185">Reference proteome</keyword>
<evidence type="ECO:0000256" key="1">
    <source>
        <dbReference type="SAM" id="Coils"/>
    </source>
</evidence>
<dbReference type="RefSeq" id="WP_077112000.1">
    <property type="nucleotide sequence ID" value="NZ_JAFBFH010000041.1"/>
</dbReference>
<keyword evidence="1" id="KW-0175">Coiled coil</keyword>
<proteinExistence type="predicted"/>
<protein>
    <submittedName>
        <fullName evidence="2">tRNA isopentenyl-2-thiomethyl-A-37 hydroxylase MiaE</fullName>
    </submittedName>
</protein>
<sequence length="127" mass="14725">MKIEIEHSNLVRVINFLDSLSLKGMKSIHRTNLSRQLMEKLKVVSENEKQLLEELKNEPEKLKDELGKFYNERVVIEGGNSQAMLQSVKSVIKSLVAEDTEYEFKDNDAYALACLYNEFQLNEEDVK</sequence>
<dbReference type="EMBL" id="JAFBFH010000041">
    <property type="protein sequence ID" value="MBM7717229.1"/>
    <property type="molecule type" value="Genomic_DNA"/>
</dbReference>
<reference evidence="2 3" key="1">
    <citation type="submission" date="2021-01" db="EMBL/GenBank/DDBJ databases">
        <title>Genomic Encyclopedia of Type Strains, Phase IV (KMG-IV): sequencing the most valuable type-strain genomes for metagenomic binning, comparative biology and taxonomic classification.</title>
        <authorList>
            <person name="Goeker M."/>
        </authorList>
    </citation>
    <scope>NUCLEOTIDE SEQUENCE [LARGE SCALE GENOMIC DNA]</scope>
    <source>
        <strain evidence="2 3">DSM 105453</strain>
    </source>
</reference>
<evidence type="ECO:0000313" key="2">
    <source>
        <dbReference type="EMBL" id="MBM7717229.1"/>
    </source>
</evidence>
<organism evidence="2 3">
    <name type="scientific">Siminovitchia thermophila</name>
    <dbReference type="NCBI Taxonomy" id="1245522"/>
    <lineage>
        <taxon>Bacteria</taxon>
        <taxon>Bacillati</taxon>
        <taxon>Bacillota</taxon>
        <taxon>Bacilli</taxon>
        <taxon>Bacillales</taxon>
        <taxon>Bacillaceae</taxon>
        <taxon>Siminovitchia</taxon>
    </lineage>
</organism>